<evidence type="ECO:0000313" key="4">
    <source>
        <dbReference type="EMBL" id="BAS01632.1"/>
    </source>
</evidence>
<sequence>MPFFNKKFKIVFKRTLLILELITDNYCILDMLKNYFYMNKKILFVGFRFKHILDNMVVFKVIEAIRGDNILKIIMNSIRKISSDFYIFFIIMSRLLKL</sequence>
<gene>
    <name evidence="3" type="primary">rbp11</name>
</gene>
<keyword evidence="2" id="KW-0804">Transcription</keyword>
<proteinExistence type="predicted"/>
<name>A0A0H5BH20_9EUKA</name>
<dbReference type="GO" id="GO:0046983">
    <property type="term" value="F:protein dimerization activity"/>
    <property type="evidence" value="ECO:0007669"/>
    <property type="project" value="InterPro"/>
</dbReference>
<evidence type="ECO:0000256" key="2">
    <source>
        <dbReference type="ARBA" id="ARBA00023163"/>
    </source>
</evidence>
<dbReference type="EMBL" id="AB996601">
    <property type="protein sequence ID" value="BAS01632.1"/>
    <property type="molecule type" value="Genomic_DNA"/>
</dbReference>
<protein>
    <submittedName>
        <fullName evidence="3 4">DNA-directed RNA polymerase II complex subunit</fullName>
    </submittedName>
</protein>
<dbReference type="EMBL" id="AB996599">
    <property type="protein sequence ID" value="BAS01511.1"/>
    <property type="molecule type" value="Genomic_DNA"/>
</dbReference>
<evidence type="ECO:0000256" key="1">
    <source>
        <dbReference type="ARBA" id="ARBA00022478"/>
    </source>
</evidence>
<dbReference type="SUPFAM" id="SSF55257">
    <property type="entry name" value="RBP11-like subunits of RNA polymerase"/>
    <property type="match status" value="1"/>
</dbReference>
<reference evidence="3" key="1">
    <citation type="journal article" date="2015" name="Genome Biol. Evol.">
        <title>Nucleomorph Genome Sequences of Two Chlorarachniophytes, Amorphochlora amoebiformis and Lotharella vacuolata.</title>
        <authorList>
            <person name="Suzuki S."/>
            <person name="Shirato S."/>
            <person name="Hirakawa Y."/>
            <person name="Ishida K."/>
        </authorList>
    </citation>
    <scope>NUCLEOTIDE SEQUENCE</scope>
    <source>
        <strain evidence="3">CCMP240</strain>
    </source>
</reference>
<accession>A0A0H5BH20</accession>
<dbReference type="GO" id="GO:0000428">
    <property type="term" value="C:DNA-directed RNA polymerase complex"/>
    <property type="evidence" value="ECO:0007669"/>
    <property type="project" value="UniProtKB-KW"/>
</dbReference>
<evidence type="ECO:0000313" key="3">
    <source>
        <dbReference type="EMBL" id="BAS01511.1"/>
    </source>
</evidence>
<geneLocation type="nucleomorph" evidence="3"/>
<keyword evidence="3" id="KW-0542">Nucleomorph</keyword>
<dbReference type="InterPro" id="IPR036603">
    <property type="entry name" value="RBP11-like"/>
</dbReference>
<organism evidence="3">
    <name type="scientific">Lotharella vacuolata</name>
    <dbReference type="NCBI Taxonomy" id="74820"/>
    <lineage>
        <taxon>Eukaryota</taxon>
        <taxon>Sar</taxon>
        <taxon>Rhizaria</taxon>
        <taxon>Cercozoa</taxon>
        <taxon>Chlorarachniophyceae</taxon>
        <taxon>Lotharella</taxon>
    </lineage>
</organism>
<dbReference type="AlphaFoldDB" id="A0A0H5BH20"/>
<dbReference type="GO" id="GO:0006351">
    <property type="term" value="P:DNA-templated transcription"/>
    <property type="evidence" value="ECO:0007669"/>
    <property type="project" value="InterPro"/>
</dbReference>
<keyword evidence="1 3" id="KW-0240">DNA-directed RNA polymerase</keyword>